<proteinExistence type="predicted"/>
<dbReference type="OMA" id="MEFRISM"/>
<keyword evidence="3" id="KW-1185">Reference proteome</keyword>
<evidence type="ECO:0000313" key="3">
    <source>
        <dbReference type="Proteomes" id="UP000005408"/>
    </source>
</evidence>
<dbReference type="PANTHER" id="PTHR33964">
    <property type="entry name" value="RE45066P-RELATED"/>
    <property type="match status" value="1"/>
</dbReference>
<feature type="compositionally biased region" description="Low complexity" evidence="1">
    <location>
        <begin position="208"/>
        <end position="219"/>
    </location>
</feature>
<sequence length="249" mass="27755">MSTVVHIFSILDKLKLLFFFIYFPYFVSAICPNDVQNRAKACFREYDMKIGGILRPGESIISGVDAENIRVLCTELKSGIACINELKSNCPQDNAIIEAELVQIPLAIHELGMLCRDDSLYEVYARNRICFERSGAGNEKCFKDVMNTTVRIITDLDRTYIIKYCSEVDRLLSCIGKSLKDQQCGPEAITLKDKLARTLIRGSQGCDKVSSQKTTPSPSKKADSASNSQPKRTVISTLVVIFSLVLSFS</sequence>
<name>A0A8W8LX45_MAGGI</name>
<protein>
    <submittedName>
        <fullName evidence="2">Uncharacterized protein</fullName>
    </submittedName>
</protein>
<organism evidence="2 3">
    <name type="scientific">Magallana gigas</name>
    <name type="common">Pacific oyster</name>
    <name type="synonym">Crassostrea gigas</name>
    <dbReference type="NCBI Taxonomy" id="29159"/>
    <lineage>
        <taxon>Eukaryota</taxon>
        <taxon>Metazoa</taxon>
        <taxon>Spiralia</taxon>
        <taxon>Lophotrochozoa</taxon>
        <taxon>Mollusca</taxon>
        <taxon>Bivalvia</taxon>
        <taxon>Autobranchia</taxon>
        <taxon>Pteriomorphia</taxon>
        <taxon>Ostreida</taxon>
        <taxon>Ostreoidea</taxon>
        <taxon>Ostreidae</taxon>
        <taxon>Magallana</taxon>
    </lineage>
</organism>
<dbReference type="Proteomes" id="UP000005408">
    <property type="component" value="Unassembled WGS sequence"/>
</dbReference>
<dbReference type="AlphaFoldDB" id="A0A8W8LX45"/>
<dbReference type="PANTHER" id="PTHR33964:SF1">
    <property type="entry name" value="RE45066P"/>
    <property type="match status" value="1"/>
</dbReference>
<dbReference type="EnsemblMetazoa" id="G30152.2">
    <property type="protein sequence ID" value="G30152.2:cds"/>
    <property type="gene ID" value="G30152"/>
</dbReference>
<feature type="region of interest" description="Disordered" evidence="1">
    <location>
        <begin position="206"/>
        <end position="228"/>
    </location>
</feature>
<evidence type="ECO:0000313" key="2">
    <source>
        <dbReference type="EnsemblMetazoa" id="G30152.2:cds"/>
    </source>
</evidence>
<dbReference type="OrthoDB" id="6052570at2759"/>
<dbReference type="EnsemblMetazoa" id="G30152.3">
    <property type="protein sequence ID" value="G30152.3:cds"/>
    <property type="gene ID" value="G30152"/>
</dbReference>
<reference evidence="2" key="1">
    <citation type="submission" date="2022-08" db="UniProtKB">
        <authorList>
            <consortium name="EnsemblMetazoa"/>
        </authorList>
    </citation>
    <scope>IDENTIFICATION</scope>
    <source>
        <strain evidence="2">05x7-T-G4-1.051#20</strain>
    </source>
</reference>
<evidence type="ECO:0000256" key="1">
    <source>
        <dbReference type="SAM" id="MobiDB-lite"/>
    </source>
</evidence>
<accession>A0A8W8LX45</accession>